<sequence>MAFPLGEARQLESCCCCCCCFCPPTTLPQQPCPVGVSPFTEALSEKRTFMLMNSNLHPVTTHKKMGSSGKAANYTSAHQPHFSQESRTSPEWGCLQRAPRAVGRSQRPPEHHAYGFDSSGIMRELELGC</sequence>
<proteinExistence type="predicted"/>
<dbReference type="EMBL" id="RHFK02000008">
    <property type="protein sequence ID" value="TWW72312.1"/>
    <property type="molecule type" value="Genomic_DNA"/>
</dbReference>
<reference evidence="2 3" key="1">
    <citation type="submission" date="2019-04" db="EMBL/GenBank/DDBJ databases">
        <title>Chromosome genome assembly for Takifugu flavidus.</title>
        <authorList>
            <person name="Xiao S."/>
        </authorList>
    </citation>
    <scope>NUCLEOTIDE SEQUENCE [LARGE SCALE GENOMIC DNA]</scope>
    <source>
        <strain evidence="2">HTHZ2018</strain>
        <tissue evidence="2">Muscle</tissue>
    </source>
</reference>
<comment type="caution">
    <text evidence="2">The sequence shown here is derived from an EMBL/GenBank/DDBJ whole genome shotgun (WGS) entry which is preliminary data.</text>
</comment>
<accession>A0A5C6NXU3</accession>
<feature type="compositionally biased region" description="Polar residues" evidence="1">
    <location>
        <begin position="73"/>
        <end position="89"/>
    </location>
</feature>
<evidence type="ECO:0000313" key="3">
    <source>
        <dbReference type="Proteomes" id="UP000324091"/>
    </source>
</evidence>
<dbReference type="AlphaFoldDB" id="A0A5C6NXU3"/>
<evidence type="ECO:0000256" key="1">
    <source>
        <dbReference type="SAM" id="MobiDB-lite"/>
    </source>
</evidence>
<organism evidence="2 3">
    <name type="scientific">Takifugu flavidus</name>
    <name type="common">sansaifugu</name>
    <dbReference type="NCBI Taxonomy" id="433684"/>
    <lineage>
        <taxon>Eukaryota</taxon>
        <taxon>Metazoa</taxon>
        <taxon>Chordata</taxon>
        <taxon>Craniata</taxon>
        <taxon>Vertebrata</taxon>
        <taxon>Euteleostomi</taxon>
        <taxon>Actinopterygii</taxon>
        <taxon>Neopterygii</taxon>
        <taxon>Teleostei</taxon>
        <taxon>Neoteleostei</taxon>
        <taxon>Acanthomorphata</taxon>
        <taxon>Eupercaria</taxon>
        <taxon>Tetraodontiformes</taxon>
        <taxon>Tetradontoidea</taxon>
        <taxon>Tetraodontidae</taxon>
        <taxon>Takifugu</taxon>
    </lineage>
</organism>
<dbReference type="Proteomes" id="UP000324091">
    <property type="component" value="Chromosome 16"/>
</dbReference>
<evidence type="ECO:0000313" key="2">
    <source>
        <dbReference type="EMBL" id="TWW72312.1"/>
    </source>
</evidence>
<gene>
    <name evidence="2" type="ORF">D4764_16G0008090</name>
</gene>
<protein>
    <submittedName>
        <fullName evidence="2">Uncharacterized protein</fullName>
    </submittedName>
</protein>
<feature type="region of interest" description="Disordered" evidence="1">
    <location>
        <begin position="62"/>
        <end position="91"/>
    </location>
</feature>
<keyword evidence="3" id="KW-1185">Reference proteome</keyword>
<name>A0A5C6NXU3_9TELE</name>